<protein>
    <submittedName>
        <fullName evidence="2">Uncharacterized protein</fullName>
    </submittedName>
</protein>
<keyword evidence="1" id="KW-0732">Signal</keyword>
<reference evidence="2 3" key="1">
    <citation type="submission" date="2021-08" db="EMBL/GenBank/DDBJ databases">
        <title>Draft genome sequence of Spirulina subsalsa with high tolerance to salinity and hype-accumulation of phycocyanin.</title>
        <authorList>
            <person name="Pei H."/>
            <person name="Jiang L."/>
        </authorList>
    </citation>
    <scope>NUCLEOTIDE SEQUENCE [LARGE SCALE GENOMIC DNA]</scope>
    <source>
        <strain evidence="2 3">FACHB-351</strain>
    </source>
</reference>
<accession>A0ABT3L3L0</accession>
<name>A0ABT3L3L0_9CYAN</name>
<organism evidence="2 3">
    <name type="scientific">Spirulina subsalsa FACHB-351</name>
    <dbReference type="NCBI Taxonomy" id="234711"/>
    <lineage>
        <taxon>Bacteria</taxon>
        <taxon>Bacillati</taxon>
        <taxon>Cyanobacteriota</taxon>
        <taxon>Cyanophyceae</taxon>
        <taxon>Spirulinales</taxon>
        <taxon>Spirulinaceae</taxon>
        <taxon>Spirulina</taxon>
    </lineage>
</organism>
<feature type="chain" id="PRO_5045288336" evidence="1">
    <location>
        <begin position="32"/>
        <end position="167"/>
    </location>
</feature>
<comment type="caution">
    <text evidence="2">The sequence shown here is derived from an EMBL/GenBank/DDBJ whole genome shotgun (WGS) entry which is preliminary data.</text>
</comment>
<dbReference type="RefSeq" id="WP_265263831.1">
    <property type="nucleotide sequence ID" value="NZ_JAIHOM010000028.1"/>
</dbReference>
<evidence type="ECO:0000313" key="3">
    <source>
        <dbReference type="Proteomes" id="UP001526426"/>
    </source>
</evidence>
<dbReference type="Proteomes" id="UP001526426">
    <property type="component" value="Unassembled WGS sequence"/>
</dbReference>
<sequence length="167" mass="17803">MQTLRQKLLSAMMALAIVCTVLLGAAPSALAATPAEFQVNSCGENGSATANSSLSANEYVTLKGHDNLTECIVANNDAKVYSIQVVDSASSPFTRTIQVDAQGPAAWYGGSMYLGFTDDTGDCYTLSIFRRDRKQHEVSYMSDSPIKKIEWGNYGGGVCKDGTGLLK</sequence>
<gene>
    <name evidence="2" type="ORF">K4A83_07390</name>
</gene>
<evidence type="ECO:0000256" key="1">
    <source>
        <dbReference type="SAM" id="SignalP"/>
    </source>
</evidence>
<evidence type="ECO:0000313" key="2">
    <source>
        <dbReference type="EMBL" id="MCW6036094.1"/>
    </source>
</evidence>
<proteinExistence type="predicted"/>
<keyword evidence="3" id="KW-1185">Reference proteome</keyword>
<feature type="signal peptide" evidence="1">
    <location>
        <begin position="1"/>
        <end position="31"/>
    </location>
</feature>
<dbReference type="EMBL" id="JAIHOM010000028">
    <property type="protein sequence ID" value="MCW6036094.1"/>
    <property type="molecule type" value="Genomic_DNA"/>
</dbReference>